<protein>
    <submittedName>
        <fullName evidence="1">Uncharacterized protein</fullName>
    </submittedName>
</protein>
<keyword evidence="2" id="KW-1185">Reference proteome</keyword>
<dbReference type="EMBL" id="CAVMJV010000150">
    <property type="protein sequence ID" value="CAK5114273.1"/>
    <property type="molecule type" value="Genomic_DNA"/>
</dbReference>
<comment type="caution">
    <text evidence="1">The sequence shown here is derived from an EMBL/GenBank/DDBJ whole genome shotgun (WGS) entry which is preliminary data.</text>
</comment>
<accession>A0ACB1AZI1</accession>
<proteinExistence type="predicted"/>
<evidence type="ECO:0000313" key="1">
    <source>
        <dbReference type="EMBL" id="CAK5114273.1"/>
    </source>
</evidence>
<reference evidence="1" key="1">
    <citation type="submission" date="2023-11" db="EMBL/GenBank/DDBJ databases">
        <authorList>
            <person name="Poullet M."/>
        </authorList>
    </citation>
    <scope>NUCLEOTIDE SEQUENCE</scope>
    <source>
        <strain evidence="1">E1834</strain>
    </source>
</reference>
<sequence length="414" mass="47404">MSDNLNILANIQMFEVESVNKKVSSLPASKIKEKEKIASKLEKEVEIGKESSEAKRIEEPVEEIIQEKVGADREDISEDERTKSLSQRRPSQQQLDNVNLQDMELLELVNRLRTVEGFLTEQPVEVGNEEKKEEEGRMEQPVEEKIVQEAVQSEKEEFLVNGTGTIKDVHENQNITADTAELEAKRQLEIAQKVQQHRDELAAKQLQQQQSSRSPSRRRAEIQIVVVEQERTPDRKPEQHPPAQPIPYGGKPKINKITLGVFLNLPPHVVAFNVYLLETNSLNVEKNIKMCSKGKYKNKEKEETKMLQKSEENKSLQNKKLLQKSEKQPETDKNEQSLIETEGYFTSSGENKREGIEEEKNLDSQLLVRLKPEVTLEKSEAEPLSDISERTEDISERTGDSGKRDQLRRKAIPP</sequence>
<dbReference type="Proteomes" id="UP001497535">
    <property type="component" value="Unassembled WGS sequence"/>
</dbReference>
<gene>
    <name evidence="1" type="ORF">MENTE1834_LOCUS45328</name>
</gene>
<name>A0ACB1AZI1_MELEN</name>
<evidence type="ECO:0000313" key="2">
    <source>
        <dbReference type="Proteomes" id="UP001497535"/>
    </source>
</evidence>
<organism evidence="1 2">
    <name type="scientific">Meloidogyne enterolobii</name>
    <name type="common">Root-knot nematode worm</name>
    <name type="synonym">Meloidogyne mayaguensis</name>
    <dbReference type="NCBI Taxonomy" id="390850"/>
    <lineage>
        <taxon>Eukaryota</taxon>
        <taxon>Metazoa</taxon>
        <taxon>Ecdysozoa</taxon>
        <taxon>Nematoda</taxon>
        <taxon>Chromadorea</taxon>
        <taxon>Rhabditida</taxon>
        <taxon>Tylenchina</taxon>
        <taxon>Tylenchomorpha</taxon>
        <taxon>Tylenchoidea</taxon>
        <taxon>Meloidogynidae</taxon>
        <taxon>Meloidogyninae</taxon>
        <taxon>Meloidogyne</taxon>
    </lineage>
</organism>